<feature type="binding site" evidence="14 15">
    <location>
        <position position="78"/>
    </location>
    <ligand>
        <name>a divalent metal cation</name>
        <dbReference type="ChEBI" id="CHEBI:60240"/>
    </ligand>
</feature>
<comment type="catalytic activity">
    <reaction evidence="1 14 15 16">
        <text>Endonucleolytic cleavage to 5'-phosphomonoester.</text>
        <dbReference type="EC" id="3.1.26.4"/>
    </reaction>
</comment>
<keyword evidence="10 14" id="KW-0479">Metal-binding</keyword>
<evidence type="ECO:0000256" key="7">
    <source>
        <dbReference type="ARBA" id="ARBA00019179"/>
    </source>
</evidence>
<keyword evidence="17" id="KW-0175">Coiled coil</keyword>
<evidence type="ECO:0000256" key="3">
    <source>
        <dbReference type="ARBA" id="ARBA00004065"/>
    </source>
</evidence>
<dbReference type="NCBIfam" id="NF000595">
    <property type="entry name" value="PRK00015.1-3"/>
    <property type="match status" value="1"/>
</dbReference>
<name>A0A430B522_9ENTE</name>
<dbReference type="GO" id="GO:0005737">
    <property type="term" value="C:cytoplasm"/>
    <property type="evidence" value="ECO:0007669"/>
    <property type="project" value="UniProtKB-SubCell"/>
</dbReference>
<comment type="caution">
    <text evidence="19">The sequence shown here is derived from an EMBL/GenBank/DDBJ whole genome shotgun (WGS) entry which is preliminary data.</text>
</comment>
<keyword evidence="20" id="KW-1185">Reference proteome</keyword>
<dbReference type="InterPro" id="IPR001352">
    <property type="entry name" value="RNase_HII/HIII"/>
</dbReference>
<evidence type="ECO:0000256" key="5">
    <source>
        <dbReference type="ARBA" id="ARBA00007383"/>
    </source>
</evidence>
<evidence type="ECO:0000256" key="12">
    <source>
        <dbReference type="ARBA" id="ARBA00022801"/>
    </source>
</evidence>
<evidence type="ECO:0000256" key="1">
    <source>
        <dbReference type="ARBA" id="ARBA00000077"/>
    </source>
</evidence>
<evidence type="ECO:0000256" key="14">
    <source>
        <dbReference type="HAMAP-Rule" id="MF_00052"/>
    </source>
</evidence>
<dbReference type="Gene3D" id="3.30.420.10">
    <property type="entry name" value="Ribonuclease H-like superfamily/Ribonuclease H"/>
    <property type="match status" value="1"/>
</dbReference>
<comment type="similarity">
    <text evidence="5 14 16">Belongs to the RNase HII family.</text>
</comment>
<dbReference type="GO" id="GO:0003723">
    <property type="term" value="F:RNA binding"/>
    <property type="evidence" value="ECO:0007669"/>
    <property type="project" value="UniProtKB-UniRule"/>
</dbReference>
<dbReference type="GO" id="GO:0006298">
    <property type="term" value="P:mismatch repair"/>
    <property type="evidence" value="ECO:0007669"/>
    <property type="project" value="TreeGrafter"/>
</dbReference>
<keyword evidence="12 14" id="KW-0378">Hydrolase</keyword>
<evidence type="ECO:0000256" key="2">
    <source>
        <dbReference type="ARBA" id="ARBA00001946"/>
    </source>
</evidence>
<dbReference type="GO" id="GO:0032299">
    <property type="term" value="C:ribonuclease H2 complex"/>
    <property type="evidence" value="ECO:0007669"/>
    <property type="project" value="TreeGrafter"/>
</dbReference>
<dbReference type="GO" id="GO:0043137">
    <property type="term" value="P:DNA replication, removal of RNA primer"/>
    <property type="evidence" value="ECO:0007669"/>
    <property type="project" value="TreeGrafter"/>
</dbReference>
<evidence type="ECO:0000256" key="6">
    <source>
        <dbReference type="ARBA" id="ARBA00012180"/>
    </source>
</evidence>
<dbReference type="PANTHER" id="PTHR10954:SF18">
    <property type="entry name" value="RIBONUCLEASE HII"/>
    <property type="match status" value="1"/>
</dbReference>
<feature type="binding site" evidence="14 15">
    <location>
        <position position="170"/>
    </location>
    <ligand>
        <name>a divalent metal cation</name>
        <dbReference type="ChEBI" id="CHEBI:60240"/>
    </ligand>
</feature>
<feature type="domain" description="RNase H type-2" evidence="18">
    <location>
        <begin position="72"/>
        <end position="255"/>
    </location>
</feature>
<dbReference type="HAMAP" id="MF_00052_B">
    <property type="entry name" value="RNase_HII_B"/>
    <property type="match status" value="1"/>
</dbReference>
<dbReference type="RefSeq" id="WP_126793235.1">
    <property type="nucleotide sequence ID" value="NZ_CP060720.1"/>
</dbReference>
<dbReference type="InterPro" id="IPR024567">
    <property type="entry name" value="RNase_HII/HIII_dom"/>
</dbReference>
<evidence type="ECO:0000313" key="20">
    <source>
        <dbReference type="Proteomes" id="UP000288028"/>
    </source>
</evidence>
<dbReference type="PROSITE" id="PS51975">
    <property type="entry name" value="RNASE_H_2"/>
    <property type="match status" value="1"/>
</dbReference>
<dbReference type="AlphaFoldDB" id="A0A430B522"/>
<feature type="coiled-coil region" evidence="17">
    <location>
        <begin position="32"/>
        <end position="59"/>
    </location>
</feature>
<gene>
    <name evidence="14" type="primary">rnhB</name>
    <name evidence="19" type="ORF">CBF28_06640</name>
</gene>
<dbReference type="Pfam" id="PF01351">
    <property type="entry name" value="RNase_HII"/>
    <property type="match status" value="1"/>
</dbReference>
<feature type="binding site" evidence="14 15">
    <location>
        <position position="79"/>
    </location>
    <ligand>
        <name>a divalent metal cation</name>
        <dbReference type="ChEBI" id="CHEBI:60240"/>
    </ligand>
</feature>
<sequence length="255" mass="28449">MSKLTTNEIKALLDKIIRLDDPLFDSLQEDSRKSVQQAIKSTKNRLTKAEQLKAHFEEMKEFENQGYLAGHEYIAGIDEVGRGPLAGPVVTAAVILPKDFNLYEVNDSKQLSLKKRNELFEKIEEQAIAIGIGIKSHDVIDDVNIYQATKLAMNEAVANLSIQPDLLLIDAMTLETNIPQEKIIKGDARSISIACASIIAKVIRDRMMEDYDLIHPGYGFSKNAGYGTKEHLLGLETQGICPIHRKTFAPIKNMI</sequence>
<evidence type="ECO:0000256" key="9">
    <source>
        <dbReference type="ARBA" id="ARBA00022722"/>
    </source>
</evidence>
<dbReference type="InterPro" id="IPR022898">
    <property type="entry name" value="RNase_HII"/>
</dbReference>
<keyword evidence="11 14" id="KW-0255">Endonuclease</keyword>
<comment type="cofactor">
    <cofactor evidence="14 15">
        <name>Mn(2+)</name>
        <dbReference type="ChEBI" id="CHEBI:29035"/>
    </cofactor>
    <cofactor evidence="14 15">
        <name>Mg(2+)</name>
        <dbReference type="ChEBI" id="CHEBI:18420"/>
    </cofactor>
    <text evidence="14 15">Manganese or magnesium. Binds 1 divalent metal ion per monomer in the absence of substrate. May bind a second metal ion after substrate binding.</text>
</comment>
<evidence type="ECO:0000256" key="16">
    <source>
        <dbReference type="RuleBase" id="RU003515"/>
    </source>
</evidence>
<dbReference type="GeneID" id="95580728"/>
<protein>
    <recommendedName>
        <fullName evidence="7 14">Ribonuclease HII</fullName>
        <shortName evidence="14">RNase HII</shortName>
        <ecNumber evidence="6 14">3.1.26.4</ecNumber>
    </recommendedName>
</protein>
<evidence type="ECO:0000313" key="19">
    <source>
        <dbReference type="EMBL" id="RSU15398.1"/>
    </source>
</evidence>
<evidence type="ECO:0000256" key="13">
    <source>
        <dbReference type="ARBA" id="ARBA00023211"/>
    </source>
</evidence>
<evidence type="ECO:0000256" key="15">
    <source>
        <dbReference type="PROSITE-ProRule" id="PRU01319"/>
    </source>
</evidence>
<evidence type="ECO:0000256" key="17">
    <source>
        <dbReference type="SAM" id="Coils"/>
    </source>
</evidence>
<dbReference type="Proteomes" id="UP000288028">
    <property type="component" value="Unassembled WGS sequence"/>
</dbReference>
<keyword evidence="8 14" id="KW-0963">Cytoplasm</keyword>
<dbReference type="GO" id="GO:0004523">
    <property type="term" value="F:RNA-DNA hybrid ribonuclease activity"/>
    <property type="evidence" value="ECO:0007669"/>
    <property type="project" value="UniProtKB-UniRule"/>
</dbReference>
<keyword evidence="13 14" id="KW-0464">Manganese</keyword>
<dbReference type="EC" id="3.1.26.4" evidence="6 14"/>
<dbReference type="SUPFAM" id="SSF53098">
    <property type="entry name" value="Ribonuclease H-like"/>
    <property type="match status" value="1"/>
</dbReference>
<comment type="subcellular location">
    <subcellularLocation>
        <location evidence="4 14">Cytoplasm</location>
    </subcellularLocation>
</comment>
<evidence type="ECO:0000256" key="8">
    <source>
        <dbReference type="ARBA" id="ARBA00022490"/>
    </source>
</evidence>
<dbReference type="NCBIfam" id="NF000594">
    <property type="entry name" value="PRK00015.1-1"/>
    <property type="match status" value="1"/>
</dbReference>
<proteinExistence type="inferred from homology"/>
<dbReference type="InterPro" id="IPR036397">
    <property type="entry name" value="RNaseH_sf"/>
</dbReference>
<comment type="function">
    <text evidence="3 14 16">Endonuclease that specifically degrades the RNA of RNA-DNA hybrids.</text>
</comment>
<dbReference type="GO" id="GO:0030145">
    <property type="term" value="F:manganese ion binding"/>
    <property type="evidence" value="ECO:0007669"/>
    <property type="project" value="UniProtKB-UniRule"/>
</dbReference>
<evidence type="ECO:0000256" key="10">
    <source>
        <dbReference type="ARBA" id="ARBA00022723"/>
    </source>
</evidence>
<keyword evidence="9 14" id="KW-0540">Nuclease</keyword>
<dbReference type="CDD" id="cd07182">
    <property type="entry name" value="RNase_HII_bacteria_HII_like"/>
    <property type="match status" value="1"/>
</dbReference>
<dbReference type="PANTHER" id="PTHR10954">
    <property type="entry name" value="RIBONUCLEASE H2 SUBUNIT A"/>
    <property type="match status" value="1"/>
</dbReference>
<reference evidence="19 20" key="1">
    <citation type="submission" date="2017-05" db="EMBL/GenBank/DDBJ databases">
        <title>Vagococcus spp. assemblies.</title>
        <authorList>
            <person name="Gulvik C.A."/>
        </authorList>
    </citation>
    <scope>NUCLEOTIDE SEQUENCE [LARGE SCALE GENOMIC DNA]</scope>
    <source>
        <strain evidence="19 20">SS1714</strain>
    </source>
</reference>
<dbReference type="OrthoDB" id="9803420at2"/>
<evidence type="ECO:0000256" key="11">
    <source>
        <dbReference type="ARBA" id="ARBA00022759"/>
    </source>
</evidence>
<dbReference type="EMBL" id="NGKB01000005">
    <property type="protein sequence ID" value="RSU15398.1"/>
    <property type="molecule type" value="Genomic_DNA"/>
</dbReference>
<dbReference type="InterPro" id="IPR012337">
    <property type="entry name" value="RNaseH-like_sf"/>
</dbReference>
<accession>A0A430B522</accession>
<evidence type="ECO:0000256" key="4">
    <source>
        <dbReference type="ARBA" id="ARBA00004496"/>
    </source>
</evidence>
<evidence type="ECO:0000259" key="18">
    <source>
        <dbReference type="PROSITE" id="PS51975"/>
    </source>
</evidence>
<dbReference type="FunFam" id="3.30.420.10:FF:000006">
    <property type="entry name" value="Ribonuclease HII"/>
    <property type="match status" value="1"/>
</dbReference>
<comment type="cofactor">
    <cofactor evidence="2">
        <name>Mg(2+)</name>
        <dbReference type="ChEBI" id="CHEBI:18420"/>
    </cofactor>
</comment>
<organism evidence="19 20">
    <name type="scientific">Vagococcus carniphilus</name>
    <dbReference type="NCBI Taxonomy" id="218144"/>
    <lineage>
        <taxon>Bacteria</taxon>
        <taxon>Bacillati</taxon>
        <taxon>Bacillota</taxon>
        <taxon>Bacilli</taxon>
        <taxon>Lactobacillales</taxon>
        <taxon>Enterococcaceae</taxon>
        <taxon>Vagococcus</taxon>
    </lineage>
</organism>